<dbReference type="Pfam" id="PF00271">
    <property type="entry name" value="Helicase_C"/>
    <property type="match status" value="1"/>
</dbReference>
<evidence type="ECO:0000256" key="6">
    <source>
        <dbReference type="ARBA" id="ARBA00023125"/>
    </source>
</evidence>
<dbReference type="AlphaFoldDB" id="A0A1F6WQU0"/>
<keyword evidence="3" id="KW-0378">Hydrolase</keyword>
<dbReference type="STRING" id="1801764.A2903_02415"/>
<accession>A0A1F6WQU0</accession>
<keyword evidence="1" id="KW-0547">Nucleotide-binding</keyword>
<dbReference type="SUPFAM" id="SSF50249">
    <property type="entry name" value="Nucleic acid-binding proteins"/>
    <property type="match status" value="1"/>
</dbReference>
<dbReference type="GO" id="GO:0003677">
    <property type="term" value="F:DNA binding"/>
    <property type="evidence" value="ECO:0007669"/>
    <property type="project" value="UniProtKB-KW"/>
</dbReference>
<evidence type="ECO:0000259" key="9">
    <source>
        <dbReference type="PROSITE" id="PS51192"/>
    </source>
</evidence>
<dbReference type="PROSITE" id="PS51194">
    <property type="entry name" value="HELICASE_CTER"/>
    <property type="match status" value="1"/>
</dbReference>
<evidence type="ECO:0000313" key="12">
    <source>
        <dbReference type="Proteomes" id="UP000178184"/>
    </source>
</evidence>
<evidence type="ECO:0000313" key="11">
    <source>
        <dbReference type="EMBL" id="OGI84241.1"/>
    </source>
</evidence>
<evidence type="ECO:0000256" key="7">
    <source>
        <dbReference type="ARBA" id="ARBA00023204"/>
    </source>
</evidence>
<dbReference type="GO" id="GO:0016787">
    <property type="term" value="F:hydrolase activity"/>
    <property type="evidence" value="ECO:0007669"/>
    <property type="project" value="UniProtKB-KW"/>
</dbReference>
<keyword evidence="7" id="KW-0234">DNA repair</keyword>
<dbReference type="InterPro" id="IPR014001">
    <property type="entry name" value="Helicase_ATP-bd"/>
</dbReference>
<evidence type="ECO:0000256" key="8">
    <source>
        <dbReference type="ARBA" id="ARBA00049819"/>
    </source>
</evidence>
<feature type="domain" description="Helicase ATP-binding" evidence="9">
    <location>
        <begin position="280"/>
        <end position="468"/>
    </location>
</feature>
<dbReference type="Gene3D" id="3.40.50.300">
    <property type="entry name" value="P-loop containing nucleotide triphosphate hydrolases"/>
    <property type="match status" value="2"/>
</dbReference>
<evidence type="ECO:0000256" key="1">
    <source>
        <dbReference type="ARBA" id="ARBA00022741"/>
    </source>
</evidence>
<keyword evidence="2" id="KW-0227">DNA damage</keyword>
<sequence>MEPEDLIKKHTRLTKVQESVLYKIGLKTIKDVLFYFPNRYNESNSGKNINEINDGDKVTLHGRISNLKKEFSYRNKISMTRARFEDMTGTIQILWLHQPYISKMLHDGEEITITGIVSDKNGKRTIINPDILGNKNETGTNLFSENKDIKITQIPVYPETRGLSAKWFYYIIAKILANSTHKKIKETLPDELLKKYHLPKIEIALLWMHMPRDIKDAEAARKRFAFEEIITIEIERLRARIQYQGYGAYPIKDLTSEFVKSLPFKLTLGQTKVLKDVTQDCEKEIPMTRLLEGDVGSGKTAIAAALSYSAINTPSLEKKNEYLQVLYMAPTEILANQHFESFANMFGQYGKTIGLITSSGCKKFPAKSVSRKRLDIEWTPVSKSQMLKWAKDGSIDILIGTHSLMNKTVVMRHPALAIIDEQHRFGSKQRKALISRGGKAPHLLSMTATPIPRTLALTIYGDLDLSLLTDMPPGRKSVITKFISKGEREKMYEHVRSELKSGRQAYVICPRINEGEEKGIKKNSGGLRSVNEEAKILASKELKGYKIGVLHGKLKPNEKEDIMEDFLKHKIDVLVATSVVEVGVNIPNASVIIIEEAERFGVAQLHQLRGRVIRGNHQPYCYLTSNTESEKSGKRLTTLVETKNGFQLAEADLMERGPGHFAGIKQSGISDLAMEALRNIKLVEMAKKEAKAILENDPELKNYPEIKMRLEKMEKTMHFE</sequence>
<dbReference type="SMART" id="SM00490">
    <property type="entry name" value="HELICc"/>
    <property type="match status" value="1"/>
</dbReference>
<dbReference type="InterPro" id="IPR045562">
    <property type="entry name" value="RecG_dom3_C"/>
</dbReference>
<reference evidence="11 12" key="1">
    <citation type="journal article" date="2016" name="Nat. Commun.">
        <title>Thousands of microbial genomes shed light on interconnected biogeochemical processes in an aquifer system.</title>
        <authorList>
            <person name="Anantharaman K."/>
            <person name="Brown C.T."/>
            <person name="Hug L.A."/>
            <person name="Sharon I."/>
            <person name="Castelle C.J."/>
            <person name="Probst A.J."/>
            <person name="Thomas B.C."/>
            <person name="Singh A."/>
            <person name="Wilkins M.J."/>
            <person name="Karaoz U."/>
            <person name="Brodie E.L."/>
            <person name="Williams K.H."/>
            <person name="Hubbard S.S."/>
            <person name="Banfield J.F."/>
        </authorList>
    </citation>
    <scope>NUCLEOTIDE SEQUENCE [LARGE SCALE GENOMIC DNA]</scope>
</reference>
<dbReference type="PROSITE" id="PS51192">
    <property type="entry name" value="HELICASE_ATP_BIND_1"/>
    <property type="match status" value="1"/>
</dbReference>
<dbReference type="SMART" id="SM00487">
    <property type="entry name" value="DEXDc"/>
    <property type="match status" value="1"/>
</dbReference>
<dbReference type="Pfam" id="PF00270">
    <property type="entry name" value="DEAD"/>
    <property type="match status" value="1"/>
</dbReference>
<comment type="caution">
    <text evidence="11">The sequence shown here is derived from an EMBL/GenBank/DDBJ whole genome shotgun (WGS) entry which is preliminary data.</text>
</comment>
<gene>
    <name evidence="11" type="ORF">A2903_02415</name>
</gene>
<proteinExistence type="predicted"/>
<dbReference type="EMBL" id="MFUO01000005">
    <property type="protein sequence ID" value="OGI84241.1"/>
    <property type="molecule type" value="Genomic_DNA"/>
</dbReference>
<keyword evidence="5" id="KW-0067">ATP-binding</keyword>
<keyword evidence="4" id="KW-0347">Helicase</keyword>
<keyword evidence="6" id="KW-0238">DNA-binding</keyword>
<dbReference type="Pfam" id="PF17191">
    <property type="entry name" value="RecG_wedge"/>
    <property type="match status" value="1"/>
</dbReference>
<dbReference type="PANTHER" id="PTHR47964:SF1">
    <property type="entry name" value="ATP-DEPENDENT DNA HELICASE HOMOLOG RECG, CHLOROPLASTIC"/>
    <property type="match status" value="1"/>
</dbReference>
<dbReference type="Pfam" id="PF19833">
    <property type="entry name" value="RecG_dom3_C"/>
    <property type="match status" value="1"/>
</dbReference>
<organism evidence="11 12">
    <name type="scientific">Candidatus Nomurabacteria bacterium RIFCSPLOWO2_01_FULL_33_17</name>
    <dbReference type="NCBI Taxonomy" id="1801764"/>
    <lineage>
        <taxon>Bacteria</taxon>
        <taxon>Candidatus Nomuraibacteriota</taxon>
    </lineage>
</organism>
<dbReference type="CDD" id="cd04488">
    <property type="entry name" value="RecG_wedge_OBF"/>
    <property type="match status" value="1"/>
</dbReference>
<dbReference type="InterPro" id="IPR012340">
    <property type="entry name" value="NA-bd_OB-fold"/>
</dbReference>
<dbReference type="GO" id="GO:0006281">
    <property type="term" value="P:DNA repair"/>
    <property type="evidence" value="ECO:0007669"/>
    <property type="project" value="UniProtKB-KW"/>
</dbReference>
<feature type="domain" description="Helicase C-terminal" evidence="10">
    <location>
        <begin position="487"/>
        <end position="659"/>
    </location>
</feature>
<dbReference type="InterPro" id="IPR027417">
    <property type="entry name" value="P-loop_NTPase"/>
</dbReference>
<dbReference type="Gene3D" id="2.40.50.140">
    <property type="entry name" value="Nucleic acid-binding proteins"/>
    <property type="match status" value="1"/>
</dbReference>
<evidence type="ECO:0000256" key="3">
    <source>
        <dbReference type="ARBA" id="ARBA00022801"/>
    </source>
</evidence>
<dbReference type="InterPro" id="IPR033454">
    <property type="entry name" value="RecG_wedge"/>
</dbReference>
<dbReference type="InterPro" id="IPR011545">
    <property type="entry name" value="DEAD/DEAH_box_helicase_dom"/>
</dbReference>
<evidence type="ECO:0000256" key="5">
    <source>
        <dbReference type="ARBA" id="ARBA00022840"/>
    </source>
</evidence>
<name>A0A1F6WQU0_9BACT</name>
<dbReference type="Proteomes" id="UP000178184">
    <property type="component" value="Unassembled WGS sequence"/>
</dbReference>
<dbReference type="InterPro" id="IPR047112">
    <property type="entry name" value="RecG/Mfd"/>
</dbReference>
<dbReference type="SUPFAM" id="SSF52540">
    <property type="entry name" value="P-loop containing nucleoside triphosphate hydrolases"/>
    <property type="match status" value="1"/>
</dbReference>
<dbReference type="GO" id="GO:0003678">
    <property type="term" value="F:DNA helicase activity"/>
    <property type="evidence" value="ECO:0007669"/>
    <property type="project" value="TreeGrafter"/>
</dbReference>
<dbReference type="PANTHER" id="PTHR47964">
    <property type="entry name" value="ATP-DEPENDENT DNA HELICASE HOMOLOG RECG, CHLOROPLASTIC"/>
    <property type="match status" value="1"/>
</dbReference>
<evidence type="ECO:0000259" key="10">
    <source>
        <dbReference type="PROSITE" id="PS51194"/>
    </source>
</evidence>
<evidence type="ECO:0000256" key="2">
    <source>
        <dbReference type="ARBA" id="ARBA00022763"/>
    </source>
</evidence>
<dbReference type="InterPro" id="IPR001650">
    <property type="entry name" value="Helicase_C-like"/>
</dbReference>
<protein>
    <recommendedName>
        <fullName evidence="8">Probable DNA 3'-5' helicase RecG</fullName>
    </recommendedName>
</protein>
<evidence type="ECO:0000256" key="4">
    <source>
        <dbReference type="ARBA" id="ARBA00022806"/>
    </source>
</evidence>
<dbReference type="GO" id="GO:0005524">
    <property type="term" value="F:ATP binding"/>
    <property type="evidence" value="ECO:0007669"/>
    <property type="project" value="UniProtKB-KW"/>
</dbReference>